<keyword evidence="2" id="KW-1185">Reference proteome</keyword>
<protein>
    <submittedName>
        <fullName evidence="1">Uncharacterized protein</fullName>
    </submittedName>
</protein>
<accession>A0A1X7RGX8</accession>
<name>A0A1X7RGX8_ZYMT9</name>
<dbReference type="Proteomes" id="UP000215127">
    <property type="component" value="Chromosome 1"/>
</dbReference>
<evidence type="ECO:0000313" key="2">
    <source>
        <dbReference type="Proteomes" id="UP000215127"/>
    </source>
</evidence>
<gene>
    <name evidence="1" type="ORF">ZT3D7_G1607</name>
</gene>
<evidence type="ECO:0000313" key="1">
    <source>
        <dbReference type="EMBL" id="SMQ46461.1"/>
    </source>
</evidence>
<reference evidence="1 2" key="1">
    <citation type="submission" date="2016-06" db="EMBL/GenBank/DDBJ databases">
        <authorList>
            <person name="Kjaerup R.B."/>
            <person name="Dalgaard T.S."/>
            <person name="Juul-Madsen H.R."/>
        </authorList>
    </citation>
    <scope>NUCLEOTIDE SEQUENCE [LARGE SCALE GENOMIC DNA]</scope>
</reference>
<proteinExistence type="predicted"/>
<organism evidence="1 2">
    <name type="scientific">Zymoseptoria tritici (strain ST99CH_3D7)</name>
    <dbReference type="NCBI Taxonomy" id="1276538"/>
    <lineage>
        <taxon>Eukaryota</taxon>
        <taxon>Fungi</taxon>
        <taxon>Dikarya</taxon>
        <taxon>Ascomycota</taxon>
        <taxon>Pezizomycotina</taxon>
        <taxon>Dothideomycetes</taxon>
        <taxon>Dothideomycetidae</taxon>
        <taxon>Mycosphaerellales</taxon>
        <taxon>Mycosphaerellaceae</taxon>
        <taxon>Zymoseptoria</taxon>
    </lineage>
</organism>
<dbReference type="AlphaFoldDB" id="A0A1X7RGX8"/>
<sequence>MDTLLQQFIGLPIILVDYEALCPTKQASRTPTEAMTRSHTTSAAAVALNEKTIQIGLADSIDDLWDQMTSAMRAKVREACYEVLRRTDGSKEIGHDFDYDNDARFLD</sequence>
<dbReference type="EMBL" id="LT853692">
    <property type="protein sequence ID" value="SMQ46461.1"/>
    <property type="molecule type" value="Genomic_DNA"/>
</dbReference>